<evidence type="ECO:0000313" key="2">
    <source>
        <dbReference type="EMBL" id="JAR92474.1"/>
    </source>
</evidence>
<dbReference type="AlphaFoldDB" id="A0A147BNV9"/>
<reference evidence="2" key="1">
    <citation type="journal article" date="2018" name="PLoS Negl. Trop. Dis.">
        <title>Sialome diversity of ticks revealed by RNAseq of single tick salivary glands.</title>
        <authorList>
            <person name="Perner J."/>
            <person name="Kropackova S."/>
            <person name="Kopacek P."/>
            <person name="Ribeiro J.M."/>
        </authorList>
    </citation>
    <scope>NUCLEOTIDE SEQUENCE</scope>
    <source>
        <strain evidence="2">Siblings of single egg batch collected in Ceske Budejovice</strain>
        <tissue evidence="2">Salivary glands</tissue>
    </source>
</reference>
<protein>
    <submittedName>
        <fullName evidence="2">Putative secreted protein</fullName>
    </submittedName>
</protein>
<sequence length="119" mass="12668">MGRCLAGVTMATGSLGSATTSTKPVPAASPICRGSSSKRSYVVTPTPWPCRTRVCSTPGVPTPTGSWAQGTRPTKSALSECPPRSGGWWRLQRLTTTTSRRRRRRRRKCTCGASAGASR</sequence>
<dbReference type="EMBL" id="GEGO01002930">
    <property type="protein sequence ID" value="JAR92474.1"/>
    <property type="molecule type" value="Transcribed_RNA"/>
</dbReference>
<accession>A0A147BNV9</accession>
<evidence type="ECO:0000256" key="1">
    <source>
        <dbReference type="SAM" id="MobiDB-lite"/>
    </source>
</evidence>
<proteinExistence type="predicted"/>
<name>A0A147BNV9_IXORI</name>
<feature type="compositionally biased region" description="Polar residues" evidence="1">
    <location>
        <begin position="63"/>
        <end position="77"/>
    </location>
</feature>
<organism evidence="2">
    <name type="scientific">Ixodes ricinus</name>
    <name type="common">Common tick</name>
    <name type="synonym">Acarus ricinus</name>
    <dbReference type="NCBI Taxonomy" id="34613"/>
    <lineage>
        <taxon>Eukaryota</taxon>
        <taxon>Metazoa</taxon>
        <taxon>Ecdysozoa</taxon>
        <taxon>Arthropoda</taxon>
        <taxon>Chelicerata</taxon>
        <taxon>Arachnida</taxon>
        <taxon>Acari</taxon>
        <taxon>Parasitiformes</taxon>
        <taxon>Ixodida</taxon>
        <taxon>Ixodoidea</taxon>
        <taxon>Ixodidae</taxon>
        <taxon>Ixodinae</taxon>
        <taxon>Ixodes</taxon>
    </lineage>
</organism>
<feature type="region of interest" description="Disordered" evidence="1">
    <location>
        <begin position="59"/>
        <end position="119"/>
    </location>
</feature>
<feature type="compositionally biased region" description="Basic residues" evidence="1">
    <location>
        <begin position="99"/>
        <end position="109"/>
    </location>
</feature>
<feature type="region of interest" description="Disordered" evidence="1">
    <location>
        <begin position="14"/>
        <end position="40"/>
    </location>
</feature>